<comment type="caution">
    <text evidence="2">The sequence shown here is derived from an EMBL/GenBank/DDBJ whole genome shotgun (WGS) entry which is preliminary data.</text>
</comment>
<accession>A0AAV4MXB7</accession>
<gene>
    <name evidence="2" type="ORF">CEXT_111061</name>
</gene>
<sequence>MCPLTSMSPQFVRPCNCPGTASSSGRHPHVPRRESPKAHLVIFWTDLTTFQLTSFRLTLLGPSRTLLKTLLKLQSPTFFLMALLQMAHLLSLLPSISMILRPASGFLHPKP</sequence>
<keyword evidence="1" id="KW-1133">Transmembrane helix</keyword>
<dbReference type="AlphaFoldDB" id="A0AAV4MXB7"/>
<dbReference type="Proteomes" id="UP001054945">
    <property type="component" value="Unassembled WGS sequence"/>
</dbReference>
<proteinExistence type="predicted"/>
<name>A0AAV4MXB7_CAEEX</name>
<evidence type="ECO:0000256" key="1">
    <source>
        <dbReference type="SAM" id="Phobius"/>
    </source>
</evidence>
<feature type="transmembrane region" description="Helical" evidence="1">
    <location>
        <begin position="78"/>
        <end position="100"/>
    </location>
</feature>
<evidence type="ECO:0000313" key="2">
    <source>
        <dbReference type="EMBL" id="GIX76383.1"/>
    </source>
</evidence>
<organism evidence="2 3">
    <name type="scientific">Caerostris extrusa</name>
    <name type="common">Bark spider</name>
    <name type="synonym">Caerostris bankana</name>
    <dbReference type="NCBI Taxonomy" id="172846"/>
    <lineage>
        <taxon>Eukaryota</taxon>
        <taxon>Metazoa</taxon>
        <taxon>Ecdysozoa</taxon>
        <taxon>Arthropoda</taxon>
        <taxon>Chelicerata</taxon>
        <taxon>Arachnida</taxon>
        <taxon>Araneae</taxon>
        <taxon>Araneomorphae</taxon>
        <taxon>Entelegynae</taxon>
        <taxon>Araneoidea</taxon>
        <taxon>Araneidae</taxon>
        <taxon>Caerostris</taxon>
    </lineage>
</organism>
<dbReference type="EMBL" id="BPLR01002662">
    <property type="protein sequence ID" value="GIX76383.1"/>
    <property type="molecule type" value="Genomic_DNA"/>
</dbReference>
<keyword evidence="1" id="KW-0812">Transmembrane</keyword>
<reference evidence="2 3" key="1">
    <citation type="submission" date="2021-06" db="EMBL/GenBank/DDBJ databases">
        <title>Caerostris extrusa draft genome.</title>
        <authorList>
            <person name="Kono N."/>
            <person name="Arakawa K."/>
        </authorList>
    </citation>
    <scope>NUCLEOTIDE SEQUENCE [LARGE SCALE GENOMIC DNA]</scope>
</reference>
<keyword evidence="3" id="KW-1185">Reference proteome</keyword>
<keyword evidence="1" id="KW-0472">Membrane</keyword>
<protein>
    <submittedName>
        <fullName evidence="2">Uncharacterized protein</fullName>
    </submittedName>
</protein>
<evidence type="ECO:0000313" key="3">
    <source>
        <dbReference type="Proteomes" id="UP001054945"/>
    </source>
</evidence>